<dbReference type="Gene3D" id="3.30.420.10">
    <property type="entry name" value="Ribonuclease H-like superfamily/Ribonuclease H"/>
    <property type="match status" value="1"/>
</dbReference>
<dbReference type="RefSeq" id="WP_160633364.1">
    <property type="nucleotide sequence ID" value="NZ_WWNE01000007.1"/>
</dbReference>
<feature type="domain" description="Piwi" evidence="3">
    <location>
        <begin position="381"/>
        <end position="674"/>
    </location>
</feature>
<evidence type="ECO:0000313" key="4">
    <source>
        <dbReference type="EMBL" id="NBG66414.1"/>
    </source>
</evidence>
<dbReference type="Proteomes" id="UP000470771">
    <property type="component" value="Unassembled WGS sequence"/>
</dbReference>
<proteinExistence type="inferred from homology"/>
<dbReference type="InterPro" id="IPR012337">
    <property type="entry name" value="RNaseH-like_sf"/>
</dbReference>
<sequence length="688" mass="80138">MQKNQELFFNVLKFDWPTEALKFHFFGDEIPGAERIFHSVVPDEIKEQFPNLGSQEQEHLYTTYTVANEGSVSVSLNLSESKYSFAKRYFNWLIRNHFLSKEDTLVRSTFISDTNVWIPATKQPYTDFTVYEKYTLKVQIKHFSGYPEILLSFDGRSKVFKQPANELIHSVSAAAFNWVMYDGAIQKWDDLQEADEDIDNAEVFPVLNADIENAMGYPYEPIKPTNKYSDYLDLIVKFYKQYINVEDFKKVIDLHKSGFIKVKPTSIDSTSEESNELLFGNGNTEKVPYTGIKLHKPYKKSPHSAVNLFYIFHEDDYETVKDLNSRFKNGFGFFKGLERFAKIMFHTQEGFSIRFKDRDNPIEQIEEILTKRTFDPAVQYIAVYITPFGKFDTDKQHREIYYQVKELLLKRNITSQAIDPAKMEEQGEDWVYSLPNISIAMLAKLNGIPWQLKQTEQSELIVGIGAFLHKEENIQYIGSSFSFTNHGRFNRFEYFMKNEIDVLAGSIADSVRQYAAAHGEPSRLIIHFYKTMSRAEIEPIQHELKNLGLDIPVFIITINKTESRDILAFDKKWNGRMPMSGTFINLGGKQYLLFNSTRYATSLPKPKDGYPFPVKLKIDCTDREELKDTKVIKNLIEQVYQFSRMYWKSVRQQNLPVTIKYPEMVAQIAPHFNANDIPEYGKTNLWFL</sequence>
<gene>
    <name evidence="4" type="ORF">GQN54_09820</name>
</gene>
<dbReference type="SMART" id="SM00950">
    <property type="entry name" value="Piwi"/>
    <property type="match status" value="1"/>
</dbReference>
<comment type="caution">
    <text evidence="4">The sequence shown here is derived from an EMBL/GenBank/DDBJ whole genome shotgun (WGS) entry which is preliminary data.</text>
</comment>
<keyword evidence="5" id="KW-1185">Reference proteome</keyword>
<dbReference type="AlphaFoldDB" id="A0A6N9NKM1"/>
<dbReference type="InterPro" id="IPR003165">
    <property type="entry name" value="Piwi"/>
</dbReference>
<dbReference type="InterPro" id="IPR036397">
    <property type="entry name" value="RNaseH_sf"/>
</dbReference>
<organism evidence="4 5">
    <name type="scientific">Acidiluteibacter ferrifornacis</name>
    <dbReference type="NCBI Taxonomy" id="2692424"/>
    <lineage>
        <taxon>Bacteria</taxon>
        <taxon>Pseudomonadati</taxon>
        <taxon>Bacteroidota</taxon>
        <taxon>Flavobacteriia</taxon>
        <taxon>Flavobacteriales</taxon>
        <taxon>Cryomorphaceae</taxon>
        <taxon>Acidiluteibacter</taxon>
    </lineage>
</organism>
<protein>
    <recommendedName>
        <fullName evidence="2">Protein argonaute</fullName>
    </recommendedName>
</protein>
<dbReference type="Pfam" id="PF02171">
    <property type="entry name" value="Piwi"/>
    <property type="match status" value="1"/>
</dbReference>
<accession>A0A6N9NKM1</accession>
<evidence type="ECO:0000259" key="3">
    <source>
        <dbReference type="SMART" id="SM00950"/>
    </source>
</evidence>
<name>A0A6N9NKM1_9FLAO</name>
<comment type="similarity">
    <text evidence="1">Belongs to the argonaute family. Long pAgo subfamily.</text>
</comment>
<dbReference type="GO" id="GO:0003676">
    <property type="term" value="F:nucleic acid binding"/>
    <property type="evidence" value="ECO:0007669"/>
    <property type="project" value="InterPro"/>
</dbReference>
<evidence type="ECO:0000256" key="2">
    <source>
        <dbReference type="ARBA" id="ARBA00035032"/>
    </source>
</evidence>
<dbReference type="Gene3D" id="3.40.50.2300">
    <property type="match status" value="1"/>
</dbReference>
<dbReference type="SUPFAM" id="SSF53098">
    <property type="entry name" value="Ribonuclease H-like"/>
    <property type="match status" value="1"/>
</dbReference>
<evidence type="ECO:0000256" key="1">
    <source>
        <dbReference type="ARBA" id="ARBA00035012"/>
    </source>
</evidence>
<dbReference type="EMBL" id="WWNE01000007">
    <property type="protein sequence ID" value="NBG66414.1"/>
    <property type="molecule type" value="Genomic_DNA"/>
</dbReference>
<reference evidence="4 5" key="1">
    <citation type="submission" date="2019-12" db="EMBL/GenBank/DDBJ databases">
        <authorList>
            <person name="Zhao J."/>
        </authorList>
    </citation>
    <scope>NUCLEOTIDE SEQUENCE [LARGE SCALE GENOMIC DNA]</scope>
    <source>
        <strain evidence="4 5">S-15</strain>
    </source>
</reference>
<evidence type="ECO:0000313" key="5">
    <source>
        <dbReference type="Proteomes" id="UP000470771"/>
    </source>
</evidence>